<proteinExistence type="predicted"/>
<protein>
    <submittedName>
        <fullName evidence="2">Uncharacterized protein</fullName>
    </submittedName>
</protein>
<reference evidence="3" key="1">
    <citation type="submission" date="2016-10" db="EMBL/GenBank/DDBJ databases">
        <authorList>
            <person name="Varghese N."/>
            <person name="Submissions S."/>
        </authorList>
    </citation>
    <scope>NUCLEOTIDE SEQUENCE [LARGE SCALE GENOMIC DNA]</scope>
    <source>
        <strain evidence="3">DSM 22951</strain>
    </source>
</reference>
<gene>
    <name evidence="2" type="ORF">SAMN04489750_3773</name>
</gene>
<dbReference type="EMBL" id="UESZ01000002">
    <property type="protein sequence ID" value="SSA58969.1"/>
    <property type="molecule type" value="Genomic_DNA"/>
</dbReference>
<evidence type="ECO:0000256" key="1">
    <source>
        <dbReference type="SAM" id="MobiDB-lite"/>
    </source>
</evidence>
<name>A0A2Y9BLE7_9MICO</name>
<evidence type="ECO:0000313" key="2">
    <source>
        <dbReference type="EMBL" id="SSA58969.1"/>
    </source>
</evidence>
<feature type="region of interest" description="Disordered" evidence="1">
    <location>
        <begin position="378"/>
        <end position="397"/>
    </location>
</feature>
<dbReference type="AlphaFoldDB" id="A0A2Y9BLE7"/>
<dbReference type="Proteomes" id="UP000250028">
    <property type="component" value="Unassembled WGS sequence"/>
</dbReference>
<evidence type="ECO:0000313" key="3">
    <source>
        <dbReference type="Proteomes" id="UP000250028"/>
    </source>
</evidence>
<keyword evidence="3" id="KW-1185">Reference proteome</keyword>
<accession>A0A2Y9BLE7</accession>
<sequence>MLRAPVPEALVWASVTRPPVPLVYLDLNHYIEMAKASRAADGHVMDSGRPIRVLPGYTDLLAAARRAKTERRAVFPLSAVHFQEVAHSVPSPRQRGHVADVMEELSDFTYLPGRPSIVEMEIAAGLDKVYGAPPSYASMPLLGDSALWAFGRSGGFRFFNEITGEDTEAQLREELGDEAFENQLVEMRYFMERKLLEGPQDSEIADLRARGYAPETFQVGTESRLAFELETSATLKKYPSWRRGRLRDLIFAREVTHEGMTAFVHHLQQREEKGLPHELPEAAEMVTLWAAMPQIQVAATMKTRYHRNPGHRWKTNHIADIDALAVAYAYCDALLTDAEARTALSSAPELRSFGAYLPLNAAEMAGWIDSFPEVASPDDHVPHPLRAQPDTKPPAPL</sequence>
<organism evidence="2 3">
    <name type="scientific">Branchiibius hedensis</name>
    <dbReference type="NCBI Taxonomy" id="672460"/>
    <lineage>
        <taxon>Bacteria</taxon>
        <taxon>Bacillati</taxon>
        <taxon>Actinomycetota</taxon>
        <taxon>Actinomycetes</taxon>
        <taxon>Micrococcales</taxon>
        <taxon>Dermacoccaceae</taxon>
        <taxon>Branchiibius</taxon>
    </lineage>
</organism>